<keyword evidence="1" id="KW-0732">Signal</keyword>
<dbReference type="Pfam" id="PF12893">
    <property type="entry name" value="Lumazine_bd_2"/>
    <property type="match status" value="1"/>
</dbReference>
<comment type="caution">
    <text evidence="2">The sequence shown here is derived from an EMBL/GenBank/DDBJ whole genome shotgun (WGS) entry which is preliminary data.</text>
</comment>
<dbReference type="Gene3D" id="3.10.450.50">
    <property type="match status" value="1"/>
</dbReference>
<feature type="signal peptide" evidence="1">
    <location>
        <begin position="1"/>
        <end position="22"/>
    </location>
</feature>
<evidence type="ECO:0000313" key="3">
    <source>
        <dbReference type="Proteomes" id="UP000253209"/>
    </source>
</evidence>
<proteinExistence type="predicted"/>
<accession>A0A367GLP4</accession>
<dbReference type="InterPro" id="IPR039437">
    <property type="entry name" value="FrzH/put_lumazine-bd"/>
</dbReference>
<gene>
    <name evidence="2" type="ORF">DJ568_13210</name>
</gene>
<dbReference type="Proteomes" id="UP000253209">
    <property type="component" value="Unassembled WGS sequence"/>
</dbReference>
<evidence type="ECO:0008006" key="4">
    <source>
        <dbReference type="Google" id="ProtNLM"/>
    </source>
</evidence>
<protein>
    <recommendedName>
        <fullName evidence="4">Nuclear transport factor 2 family protein</fullName>
    </recommendedName>
</protein>
<evidence type="ECO:0000313" key="2">
    <source>
        <dbReference type="EMBL" id="RCH54250.1"/>
    </source>
</evidence>
<name>A0A367GLP4_9SPHI</name>
<evidence type="ECO:0000256" key="1">
    <source>
        <dbReference type="SAM" id="SignalP"/>
    </source>
</evidence>
<organism evidence="2 3">
    <name type="scientific">Mucilaginibacter hurinus</name>
    <dbReference type="NCBI Taxonomy" id="2201324"/>
    <lineage>
        <taxon>Bacteria</taxon>
        <taxon>Pseudomonadati</taxon>
        <taxon>Bacteroidota</taxon>
        <taxon>Sphingobacteriia</taxon>
        <taxon>Sphingobacteriales</taxon>
        <taxon>Sphingobacteriaceae</taxon>
        <taxon>Mucilaginibacter</taxon>
    </lineage>
</organism>
<dbReference type="SUPFAM" id="SSF54427">
    <property type="entry name" value="NTF2-like"/>
    <property type="match status" value="1"/>
</dbReference>
<feature type="chain" id="PRO_5016562292" description="Nuclear transport factor 2 family protein" evidence="1">
    <location>
        <begin position="23"/>
        <end position="141"/>
    </location>
</feature>
<dbReference type="AlphaFoldDB" id="A0A367GLP4"/>
<dbReference type="RefSeq" id="WP_114005761.1">
    <property type="nucleotide sequence ID" value="NZ_QGDC01000007.1"/>
</dbReference>
<reference evidence="2 3" key="1">
    <citation type="submission" date="2018-05" db="EMBL/GenBank/DDBJ databases">
        <title>Mucilaginibacter hurinus sp. nov., isolated from briquette warehouse soil.</title>
        <authorList>
            <person name="Choi L."/>
        </authorList>
    </citation>
    <scope>NUCLEOTIDE SEQUENCE [LARGE SCALE GENOMIC DNA]</scope>
    <source>
        <strain evidence="2 3">ZR32</strain>
    </source>
</reference>
<dbReference type="InterPro" id="IPR032710">
    <property type="entry name" value="NTF2-like_dom_sf"/>
</dbReference>
<keyword evidence="3" id="KW-1185">Reference proteome</keyword>
<dbReference type="EMBL" id="QGDC01000007">
    <property type="protein sequence ID" value="RCH54250.1"/>
    <property type="molecule type" value="Genomic_DNA"/>
</dbReference>
<sequence length="141" mass="15583">MKTLKTIIPALALMLTFTFAKAEDNDNGKLTKNYAISTYVDAITLGKVDGLSEILDNDTKFCVLQGKKVTNYGRTEMLNHLAGLKNIKQACTTTTTLVEDNSEVTVLKVDMQYANFVRSNYVTIAKTGDGWKITNVCSVFK</sequence>
<dbReference type="OrthoDB" id="764454at2"/>